<dbReference type="InterPro" id="IPR037053">
    <property type="entry name" value="Phage_tail_collar_dom_sf"/>
</dbReference>
<keyword evidence="3" id="KW-1185">Reference proteome</keyword>
<evidence type="ECO:0000259" key="1">
    <source>
        <dbReference type="Pfam" id="PF07484"/>
    </source>
</evidence>
<gene>
    <name evidence="2" type="ORF">LNP81_16735</name>
</gene>
<dbReference type="Pfam" id="PF07484">
    <property type="entry name" value="Collar"/>
    <property type="match status" value="1"/>
</dbReference>
<protein>
    <submittedName>
        <fullName evidence="2">Tail fiber protein</fullName>
    </submittedName>
</protein>
<accession>A0ABS8MGP4</accession>
<reference evidence="2" key="1">
    <citation type="submission" date="2021-11" db="EMBL/GenBank/DDBJ databases">
        <title>Description of novel Flavobacterium species.</title>
        <authorList>
            <person name="Saticioglu I.B."/>
            <person name="Ay H."/>
            <person name="Altun S."/>
            <person name="Duman M."/>
        </authorList>
    </citation>
    <scope>NUCLEOTIDE SEQUENCE</scope>
    <source>
        <strain evidence="2">F-30</strain>
    </source>
</reference>
<dbReference type="EMBL" id="JAJJMM010000001">
    <property type="protein sequence ID" value="MCC9064654.1"/>
    <property type="molecule type" value="Genomic_DNA"/>
</dbReference>
<organism evidence="2 3">
    <name type="scientific">Flavobacterium piscisymbiosum</name>
    <dbReference type="NCBI Taxonomy" id="2893753"/>
    <lineage>
        <taxon>Bacteria</taxon>
        <taxon>Pseudomonadati</taxon>
        <taxon>Bacteroidota</taxon>
        <taxon>Flavobacteriia</taxon>
        <taxon>Flavobacteriales</taxon>
        <taxon>Flavobacteriaceae</taxon>
        <taxon>Flavobacterium</taxon>
    </lineage>
</organism>
<dbReference type="InterPro" id="IPR011083">
    <property type="entry name" value="Phage_tail_collar_dom"/>
</dbReference>
<evidence type="ECO:0000313" key="2">
    <source>
        <dbReference type="EMBL" id="MCC9064654.1"/>
    </source>
</evidence>
<comment type="caution">
    <text evidence="2">The sequence shown here is derived from an EMBL/GenBank/DDBJ whole genome shotgun (WGS) entry which is preliminary data.</text>
</comment>
<evidence type="ECO:0000313" key="3">
    <source>
        <dbReference type="Proteomes" id="UP001430679"/>
    </source>
</evidence>
<dbReference type="SUPFAM" id="SSF88874">
    <property type="entry name" value="Receptor-binding domain of short tail fibre protein gp12"/>
    <property type="match status" value="1"/>
</dbReference>
<dbReference type="Proteomes" id="UP001430679">
    <property type="component" value="Unassembled WGS sequence"/>
</dbReference>
<dbReference type="RefSeq" id="WP_230037777.1">
    <property type="nucleotide sequence ID" value="NZ_JAJJMM010000001.1"/>
</dbReference>
<name>A0ABS8MGP4_9FLAO</name>
<dbReference type="Gene3D" id="3.90.1340.10">
    <property type="entry name" value="Phage tail collar domain"/>
    <property type="match status" value="1"/>
</dbReference>
<sequence length="192" mass="19483">MDVFLGTILAFGFNFNPRGWAFCWGQTLGIAQNTALFSLLGTTYGGNGQTTFALPDLRGRSLVGMGQGPGLTTIVQGEVAGVESITLTANNMPIHGHPLAAATSPITVAVNAISLKPISNDPDGGNNYFAAGGTTPNIYSETGGTSNAVGGVTAAISGATGVAGGSQPFGLRNPYLGINYCIALEGIFPSRN</sequence>
<feature type="domain" description="Phage tail collar" evidence="1">
    <location>
        <begin position="6"/>
        <end position="61"/>
    </location>
</feature>
<proteinExistence type="predicted"/>